<name>A0AB35Y4N2_9FIRM</name>
<organism evidence="2 3">
    <name type="scientific">Faecalibacterium wellingii</name>
    <dbReference type="NCBI Taxonomy" id="2929491"/>
    <lineage>
        <taxon>Bacteria</taxon>
        <taxon>Bacillati</taxon>
        <taxon>Bacillota</taxon>
        <taxon>Clostridia</taxon>
        <taxon>Eubacteriales</taxon>
        <taxon>Oscillospiraceae</taxon>
        <taxon>Faecalibacterium</taxon>
    </lineage>
</organism>
<feature type="transmembrane region" description="Helical" evidence="1">
    <location>
        <begin position="49"/>
        <end position="67"/>
    </location>
</feature>
<dbReference type="EMBL" id="JBBFGL010000002">
    <property type="protein sequence ID" value="MEJ5195201.1"/>
    <property type="molecule type" value="Genomic_DNA"/>
</dbReference>
<evidence type="ECO:0000313" key="2">
    <source>
        <dbReference type="EMBL" id="MEJ5195201.1"/>
    </source>
</evidence>
<dbReference type="Proteomes" id="UP001373196">
    <property type="component" value="Unassembled WGS sequence"/>
</dbReference>
<evidence type="ECO:0000256" key="1">
    <source>
        <dbReference type="SAM" id="Phobius"/>
    </source>
</evidence>
<gene>
    <name evidence="2" type="ORF">WF834_03255</name>
</gene>
<protein>
    <submittedName>
        <fullName evidence="2">TIGR04086 family membrane protein</fullName>
    </submittedName>
</protein>
<keyword evidence="1" id="KW-0812">Transmembrane</keyword>
<dbReference type="RefSeq" id="WP_339394876.1">
    <property type="nucleotide sequence ID" value="NZ_JBBFGL010000002.1"/>
</dbReference>
<dbReference type="Pfam" id="PF12670">
    <property type="entry name" value="DUF3792"/>
    <property type="match status" value="1"/>
</dbReference>
<dbReference type="NCBIfam" id="TIGR04086">
    <property type="entry name" value="TIGR04086_membr"/>
    <property type="match status" value="1"/>
</dbReference>
<dbReference type="AlphaFoldDB" id="A0AB35Y4N2"/>
<feature type="transmembrane region" description="Helical" evidence="1">
    <location>
        <begin position="74"/>
        <end position="93"/>
    </location>
</feature>
<dbReference type="InterPro" id="IPR023804">
    <property type="entry name" value="DUF3792_TM"/>
</dbReference>
<feature type="transmembrane region" description="Helical" evidence="1">
    <location>
        <begin position="105"/>
        <end position="122"/>
    </location>
</feature>
<sequence>MSEKKFSPAELRFLFLAGGTAFVVTAVCLSAMAAWMVAQKCPGTAAEPLAAAAVGVGSFCGGWVAAFCKKERGLICGLVQGVFYAALLCVLSIPSGAIAESGAQMRFAIVILCGSIGGFLGMKSRESKRRS</sequence>
<evidence type="ECO:0000313" key="3">
    <source>
        <dbReference type="Proteomes" id="UP001373196"/>
    </source>
</evidence>
<reference evidence="2" key="1">
    <citation type="submission" date="2024-03" db="EMBL/GenBank/DDBJ databases">
        <authorList>
            <person name="Plomp N."/>
            <person name="Harmsen H.J."/>
        </authorList>
    </citation>
    <scope>NUCLEOTIDE SEQUENCE</scope>
    <source>
        <strain evidence="2">HTF-128</strain>
    </source>
</reference>
<comment type="caution">
    <text evidence="2">The sequence shown here is derived from an EMBL/GenBank/DDBJ whole genome shotgun (WGS) entry which is preliminary data.</text>
</comment>
<keyword evidence="1" id="KW-0472">Membrane</keyword>
<proteinExistence type="predicted"/>
<feature type="transmembrane region" description="Helical" evidence="1">
    <location>
        <begin position="12"/>
        <end position="37"/>
    </location>
</feature>
<keyword evidence="1" id="KW-1133">Transmembrane helix</keyword>
<accession>A0AB35Y4N2</accession>